<dbReference type="InterPro" id="IPR014729">
    <property type="entry name" value="Rossmann-like_a/b/a_fold"/>
</dbReference>
<dbReference type="PRINTS" id="PR00984">
    <property type="entry name" value="TRNASYNTHILE"/>
</dbReference>
<evidence type="ECO:0000259" key="13">
    <source>
        <dbReference type="Pfam" id="PF08264"/>
    </source>
</evidence>
<evidence type="ECO:0000256" key="5">
    <source>
        <dbReference type="ARBA" id="ARBA00022833"/>
    </source>
</evidence>
<keyword evidence="5 10" id="KW-0862">Zinc</keyword>
<proteinExistence type="inferred from homology"/>
<dbReference type="InterPro" id="IPR002300">
    <property type="entry name" value="aa-tRNA-synth_Ia"/>
</dbReference>
<reference evidence="14 15" key="1">
    <citation type="submission" date="2020-11" db="EMBL/GenBank/DDBJ databases">
        <title>Carbohydrate-dependent, anaerobic sulfur respiration: A novel catabolism in halophilic archaea.</title>
        <authorList>
            <person name="Sorokin D.Y."/>
            <person name="Messina E."/>
            <person name="Smedile F."/>
            <person name="La Cono V."/>
            <person name="Hallsworth J.E."/>
            <person name="Yakimov M.M."/>
        </authorList>
    </citation>
    <scope>NUCLEOTIDE SEQUENCE [LARGE SCALE GENOMIC DNA]</scope>
    <source>
        <strain evidence="14 15">HSR12-2</strain>
    </source>
</reference>
<keyword evidence="8 10" id="KW-0030">Aminoacyl-tRNA synthetase</keyword>
<dbReference type="GO" id="GO:0002161">
    <property type="term" value="F:aminoacyl-tRNA deacylase activity"/>
    <property type="evidence" value="ECO:0007669"/>
    <property type="project" value="InterPro"/>
</dbReference>
<dbReference type="EMBL" id="CP064788">
    <property type="protein sequence ID" value="QSG07505.1"/>
    <property type="molecule type" value="Genomic_DNA"/>
</dbReference>
<feature type="short sequence motif" description="'HIGH' region" evidence="10">
    <location>
        <begin position="50"/>
        <end position="60"/>
    </location>
</feature>
<accession>A0A897N8H1</accession>
<dbReference type="InterPro" id="IPR033709">
    <property type="entry name" value="Anticodon_Ile_ABEc"/>
</dbReference>
<sequence length="1111" mass="126383">MDRFADVDDQYDPHAVEERVFEYWEAVDAYEKTVEHRADGEDFFFVDGPPYTSGAAHMGTTWNKTLKDIYIRHLRMQGYDVTDRPGYDMHGLPIETKVEEQLDFENKKDIEAFGEDAFIEECKAFADEQLEGLQEDFRDFGVWMDWDDPYKTVDPEYMEAAWWGFEQAHRRGLVEQGKRSINQCPRCETAIANNEVEYDQVEKPSIYVKFPLTEREGAPSERASSAERSSADRSSGQSPREDGDAASDEYLVIWTTTPWTIVANTFVAVDGDLEYVGVDATKDGETERLYVAEAVVEDVLREGRYDDYEVVERLDGEELVGWEYDHPLAKEVPDHAQADGSGQVYTAEYVEADRTGLVHSAPGHGEEDFERGQELDLEIFCPVDPDGEYTAEAGTYAGTFVRDANDEIIADLDAKGLLLAHDSTSVREGHCWRCDTDIVRIVTDQWFITITDIKDELLELIEDSEWHPEWARDNRFRDFVEEAPDWNVSRQRYWGIPIPIWTHEDWDGSMDDAIVVGDREELAERVDQDVDPEDVDLHKDTVDELTITENGTTYTRVEDVFDVWLDSSVATWGTLDYPEQTGDFEQLWPADLIIEAHDQTRGWFWSQLGMGGASMGEIPYEEVLMHGYANMPDGRGMSKSKGIFVDPHEVIDEYGRDPMRLFLLSVTAQGEDMNFSWEETQEMQRRLNILWNVFRFPLPYMRADGFDPGVASETQRGEAAEATTVESVADDLELIDEWLLSKLQTVKAEMDEAFEDFEHDKGLNALLDFVVEDVSRFYIQEVRERMWEEENSPSKLAAYATLYRVLEEVVALLAPYAPFISEEIYQNLTGDAGHPTVHMCDYPEPDPDWQNVGLEDDIAVVRAVEEAGSNARQQAERKLRWPIKRVVVDVDADDSGELVETVRRRAALIADRLNARRVEVVGSGSDWGELSYSAEADMSELGPAFGGDAQEVMQACNDARIAEPTIEALEAAVADELDREIDLEPEMVEFVRQLPDGVAGTAFEALSGEGVVYVDTTLTEDIESEGYAREVIRRVQEMRKDLELDLEERIRVDLDVSDDRIADLVAEHEDLIKEEVRADELGRVEDGHRKTWEVEGIEMEIAVVPVAESEA</sequence>
<dbReference type="Pfam" id="PF19302">
    <property type="entry name" value="DUF5915"/>
    <property type="match status" value="1"/>
</dbReference>
<dbReference type="HAMAP" id="MF_02003">
    <property type="entry name" value="Ile_tRNA_synth_type2"/>
    <property type="match status" value="1"/>
</dbReference>
<dbReference type="FunFam" id="3.40.50.620:FF:000286">
    <property type="entry name" value="Isoleucine--tRNA ligase"/>
    <property type="match status" value="1"/>
</dbReference>
<evidence type="ECO:0000256" key="1">
    <source>
        <dbReference type="ARBA" id="ARBA00022490"/>
    </source>
</evidence>
<dbReference type="SUPFAM" id="SSF47323">
    <property type="entry name" value="Anticodon-binding domain of a subclass of class I aminoacyl-tRNA synthetases"/>
    <property type="match status" value="2"/>
</dbReference>
<comment type="catalytic activity">
    <reaction evidence="9 10">
        <text>tRNA(Ile) + L-isoleucine + ATP = L-isoleucyl-tRNA(Ile) + AMP + diphosphate</text>
        <dbReference type="Rhea" id="RHEA:11060"/>
        <dbReference type="Rhea" id="RHEA-COMP:9666"/>
        <dbReference type="Rhea" id="RHEA-COMP:9695"/>
        <dbReference type="ChEBI" id="CHEBI:30616"/>
        <dbReference type="ChEBI" id="CHEBI:33019"/>
        <dbReference type="ChEBI" id="CHEBI:58045"/>
        <dbReference type="ChEBI" id="CHEBI:78442"/>
        <dbReference type="ChEBI" id="CHEBI:78528"/>
        <dbReference type="ChEBI" id="CHEBI:456215"/>
        <dbReference type="EC" id="6.1.1.5"/>
    </reaction>
</comment>
<evidence type="ECO:0000256" key="4">
    <source>
        <dbReference type="ARBA" id="ARBA00022741"/>
    </source>
</evidence>
<name>A0A897N8H1_9EURY</name>
<comment type="function">
    <text evidence="10">Catalyzes the attachment of isoleucine to tRNA(Ile). As IleRS can inadvertently accommodate and process structurally similar amino acids such as valine, to avoid such errors it has two additional distinct tRNA(Ile)-dependent editing activities. One activity is designated as 'pretransfer' editing and involves the hydrolysis of activated Val-AMP. The other activity is designated 'posttransfer' editing and involves deacylation of mischarged Val-tRNA(Ile).</text>
</comment>
<evidence type="ECO:0000256" key="3">
    <source>
        <dbReference type="ARBA" id="ARBA00022723"/>
    </source>
</evidence>
<evidence type="ECO:0000256" key="6">
    <source>
        <dbReference type="ARBA" id="ARBA00022840"/>
    </source>
</evidence>
<dbReference type="Proteomes" id="UP000662973">
    <property type="component" value="Chromosome"/>
</dbReference>
<protein>
    <recommendedName>
        <fullName evidence="10">Isoleucine--tRNA ligase</fullName>
        <ecNumber evidence="10">6.1.1.5</ecNumber>
    </recommendedName>
    <alternativeName>
        <fullName evidence="10">Isoleucyl-tRNA synthetase</fullName>
        <shortName evidence="10">IleRS</shortName>
    </alternativeName>
</protein>
<dbReference type="InterPro" id="IPR023586">
    <property type="entry name" value="Ile-tRNA-ligase_type2"/>
</dbReference>
<feature type="compositionally biased region" description="Low complexity" evidence="11">
    <location>
        <begin position="220"/>
        <end position="235"/>
    </location>
</feature>
<dbReference type="GeneID" id="68850769"/>
<dbReference type="GO" id="GO:0000049">
    <property type="term" value="F:tRNA binding"/>
    <property type="evidence" value="ECO:0007669"/>
    <property type="project" value="InterPro"/>
</dbReference>
<dbReference type="AlphaFoldDB" id="A0A897N8H1"/>
<dbReference type="PANTHER" id="PTHR42780">
    <property type="entry name" value="SOLEUCYL-TRNA SYNTHETASE"/>
    <property type="match status" value="1"/>
</dbReference>
<dbReference type="CDD" id="cd07961">
    <property type="entry name" value="Anticodon_Ia_Ile_ABEc"/>
    <property type="match status" value="1"/>
</dbReference>
<comment type="subcellular location">
    <subcellularLocation>
        <location evidence="10">Cytoplasm</location>
    </subcellularLocation>
</comment>
<dbReference type="SUPFAM" id="SSF50677">
    <property type="entry name" value="ValRS/IleRS/LeuRS editing domain"/>
    <property type="match status" value="1"/>
</dbReference>
<dbReference type="Pfam" id="PF00133">
    <property type="entry name" value="tRNA-synt_1"/>
    <property type="match status" value="1"/>
</dbReference>
<dbReference type="Gene3D" id="3.90.740.10">
    <property type="entry name" value="Valyl/Leucyl/Isoleucyl-tRNA synthetase, editing domain"/>
    <property type="match status" value="1"/>
</dbReference>
<feature type="domain" description="Methionyl/Valyl/Leucyl/Isoleucyl-tRNA synthetase anticodon-binding" evidence="13">
    <location>
        <begin position="736"/>
        <end position="884"/>
    </location>
</feature>
<evidence type="ECO:0000256" key="2">
    <source>
        <dbReference type="ARBA" id="ARBA00022598"/>
    </source>
</evidence>
<dbReference type="EC" id="6.1.1.5" evidence="10"/>
<dbReference type="KEGG" id="hds:HSR122_0083"/>
<keyword evidence="7 10" id="KW-0648">Protein biosynthesis</keyword>
<keyword evidence="2 10" id="KW-0436">Ligase</keyword>
<feature type="domain" description="Aminoacyl-tRNA synthetase class Ia" evidence="12">
    <location>
        <begin position="20"/>
        <end position="676"/>
    </location>
</feature>
<comment type="domain">
    <text evidence="10">IleRS has two distinct active sites: one for aminoacylation and one for editing. The misactivated valine is translocated from the active site to the editing site, which sterically excludes the correctly activated isoleucine. The single editing site contains two valyl binding pockets, one specific for each substrate (Val-AMP or Val-tRNA(Ile)).</text>
</comment>
<dbReference type="GO" id="GO:0005524">
    <property type="term" value="F:ATP binding"/>
    <property type="evidence" value="ECO:0007669"/>
    <property type="project" value="UniProtKB-UniRule"/>
</dbReference>
<dbReference type="PANTHER" id="PTHR42780:SF1">
    <property type="entry name" value="ISOLEUCINE--TRNA LIGASE, CYTOPLASMIC"/>
    <property type="match status" value="1"/>
</dbReference>
<keyword evidence="4 10" id="KW-0547">Nucleotide-binding</keyword>
<dbReference type="Pfam" id="PF08264">
    <property type="entry name" value="Anticodon_1"/>
    <property type="match status" value="1"/>
</dbReference>
<comment type="subunit">
    <text evidence="10">Monomer.</text>
</comment>
<feature type="short sequence motif" description="'KMSKS' region" evidence="10">
    <location>
        <begin position="636"/>
        <end position="640"/>
    </location>
</feature>
<organism evidence="14 15">
    <name type="scientific">Halapricum desulfuricans</name>
    <dbReference type="NCBI Taxonomy" id="2841257"/>
    <lineage>
        <taxon>Archaea</taxon>
        <taxon>Methanobacteriati</taxon>
        <taxon>Methanobacteriota</taxon>
        <taxon>Stenosarchaea group</taxon>
        <taxon>Halobacteria</taxon>
        <taxon>Halobacteriales</taxon>
        <taxon>Haloarculaceae</taxon>
        <taxon>Halapricum</taxon>
    </lineage>
</organism>
<keyword evidence="15" id="KW-1185">Reference proteome</keyword>
<comment type="similarity">
    <text evidence="10">Belongs to the class-I aminoacyl-tRNA synthetase family. IleS type 2 subfamily.</text>
</comment>
<dbReference type="GO" id="GO:0004822">
    <property type="term" value="F:isoleucine-tRNA ligase activity"/>
    <property type="evidence" value="ECO:0007669"/>
    <property type="project" value="UniProtKB-UniRule"/>
</dbReference>
<evidence type="ECO:0000256" key="11">
    <source>
        <dbReference type="SAM" id="MobiDB-lite"/>
    </source>
</evidence>
<evidence type="ECO:0000256" key="8">
    <source>
        <dbReference type="ARBA" id="ARBA00023146"/>
    </source>
</evidence>
<dbReference type="Gene3D" id="1.10.730.10">
    <property type="entry name" value="Isoleucyl-tRNA Synthetase, Domain 1"/>
    <property type="match status" value="1"/>
</dbReference>
<evidence type="ECO:0000313" key="14">
    <source>
        <dbReference type="EMBL" id="QSG07505.1"/>
    </source>
</evidence>
<evidence type="ECO:0000259" key="12">
    <source>
        <dbReference type="Pfam" id="PF00133"/>
    </source>
</evidence>
<dbReference type="NCBIfam" id="TIGR00392">
    <property type="entry name" value="ileS"/>
    <property type="match status" value="1"/>
</dbReference>
<evidence type="ECO:0000256" key="9">
    <source>
        <dbReference type="ARBA" id="ARBA00048359"/>
    </source>
</evidence>
<dbReference type="GO" id="GO:0006428">
    <property type="term" value="P:isoleucyl-tRNA aminoacylation"/>
    <property type="evidence" value="ECO:0007669"/>
    <property type="project" value="UniProtKB-UniRule"/>
</dbReference>
<dbReference type="SUPFAM" id="SSF52374">
    <property type="entry name" value="Nucleotidylyl transferase"/>
    <property type="match status" value="1"/>
</dbReference>
<comment type="cofactor">
    <cofactor evidence="10">
        <name>Zn(2+)</name>
        <dbReference type="ChEBI" id="CHEBI:29105"/>
    </cofactor>
</comment>
<dbReference type="RefSeq" id="WP_229110683.1">
    <property type="nucleotide sequence ID" value="NZ_CP064788.1"/>
</dbReference>
<dbReference type="InterPro" id="IPR009008">
    <property type="entry name" value="Val/Leu/Ile-tRNA-synth_edit"/>
</dbReference>
<keyword evidence="6 10" id="KW-0067">ATP-binding</keyword>
<evidence type="ECO:0000256" key="7">
    <source>
        <dbReference type="ARBA" id="ARBA00022917"/>
    </source>
</evidence>
<keyword evidence="3 10" id="KW-0479">Metal-binding</keyword>
<evidence type="ECO:0000256" key="10">
    <source>
        <dbReference type="HAMAP-Rule" id="MF_02003"/>
    </source>
</evidence>
<feature type="region of interest" description="Disordered" evidence="11">
    <location>
        <begin position="214"/>
        <end position="244"/>
    </location>
</feature>
<gene>
    <name evidence="10 14" type="primary">ileS</name>
    <name evidence="14" type="ORF">HSR122_0083</name>
</gene>
<keyword evidence="1 10" id="KW-0963">Cytoplasm</keyword>
<evidence type="ECO:0000313" key="15">
    <source>
        <dbReference type="Proteomes" id="UP000662973"/>
    </source>
</evidence>
<dbReference type="InterPro" id="IPR009080">
    <property type="entry name" value="tRNAsynth_Ia_anticodon-bd"/>
</dbReference>
<dbReference type="GO" id="GO:0005737">
    <property type="term" value="C:cytoplasm"/>
    <property type="evidence" value="ECO:0007669"/>
    <property type="project" value="UniProtKB-SubCell"/>
</dbReference>
<dbReference type="Gene3D" id="3.40.50.620">
    <property type="entry name" value="HUPs"/>
    <property type="match status" value="2"/>
</dbReference>
<feature type="binding site" evidence="10">
    <location>
        <position position="639"/>
    </location>
    <ligand>
        <name>ATP</name>
        <dbReference type="ChEBI" id="CHEBI:30616"/>
    </ligand>
</feature>
<dbReference type="InterPro" id="IPR013155">
    <property type="entry name" value="M/V/L/I-tRNA-synth_anticd-bd"/>
</dbReference>
<dbReference type="InterPro" id="IPR002301">
    <property type="entry name" value="Ile-tRNA-ligase"/>
</dbReference>
<dbReference type="GO" id="GO:0008270">
    <property type="term" value="F:zinc ion binding"/>
    <property type="evidence" value="ECO:0007669"/>
    <property type="project" value="UniProtKB-UniRule"/>
</dbReference>